<evidence type="ECO:0000313" key="3">
    <source>
        <dbReference type="EMBL" id="GAA2795503.1"/>
    </source>
</evidence>
<dbReference type="InterPro" id="IPR036610">
    <property type="entry name" value="PEBP-like_sf"/>
</dbReference>
<comment type="caution">
    <text evidence="3">The sequence shown here is derived from an EMBL/GenBank/DDBJ whole genome shotgun (WGS) entry which is preliminary data.</text>
</comment>
<dbReference type="GO" id="GO:0004860">
    <property type="term" value="F:protein kinase inhibitor activity"/>
    <property type="evidence" value="ECO:0007669"/>
    <property type="project" value="UniProtKB-KW"/>
</dbReference>
<dbReference type="PANTHER" id="PTHR30289">
    <property type="entry name" value="UNCHARACTERIZED PROTEIN YBCL-RELATED"/>
    <property type="match status" value="1"/>
</dbReference>
<dbReference type="CDD" id="cd00865">
    <property type="entry name" value="PEBP_bact_arch"/>
    <property type="match status" value="1"/>
</dbReference>
<evidence type="ECO:0000313" key="4">
    <source>
        <dbReference type="Proteomes" id="UP001500979"/>
    </source>
</evidence>
<organism evidence="3 4">
    <name type="scientific">Saccharopolyspora taberi</name>
    <dbReference type="NCBI Taxonomy" id="60895"/>
    <lineage>
        <taxon>Bacteria</taxon>
        <taxon>Bacillati</taxon>
        <taxon>Actinomycetota</taxon>
        <taxon>Actinomycetes</taxon>
        <taxon>Pseudonocardiales</taxon>
        <taxon>Pseudonocardiaceae</taxon>
        <taxon>Saccharopolyspora</taxon>
    </lineage>
</organism>
<dbReference type="Gene3D" id="3.90.280.10">
    <property type="entry name" value="PEBP-like"/>
    <property type="match status" value="1"/>
</dbReference>
<protein>
    <submittedName>
        <fullName evidence="3">YbhB/YbcL family Raf kinase inhibitor-like protein</fullName>
    </submittedName>
</protein>
<name>A0ABN3VDX8_9PSEU</name>
<dbReference type="PANTHER" id="PTHR30289:SF1">
    <property type="entry name" value="PEBP (PHOSPHATIDYLETHANOLAMINE-BINDING PROTEIN) FAMILY PROTEIN"/>
    <property type="match status" value="1"/>
</dbReference>
<reference evidence="3 4" key="1">
    <citation type="journal article" date="2019" name="Int. J. Syst. Evol. Microbiol.">
        <title>The Global Catalogue of Microorganisms (GCM) 10K type strain sequencing project: providing services to taxonomists for standard genome sequencing and annotation.</title>
        <authorList>
            <consortium name="The Broad Institute Genomics Platform"/>
            <consortium name="The Broad Institute Genome Sequencing Center for Infectious Disease"/>
            <person name="Wu L."/>
            <person name="Ma J."/>
        </authorList>
    </citation>
    <scope>NUCLEOTIDE SEQUENCE [LARGE SCALE GENOMIC DNA]</scope>
    <source>
        <strain evidence="3 4">JCM 9383</strain>
    </source>
</reference>
<accession>A0ABN3VDX8</accession>
<dbReference type="InterPro" id="IPR008914">
    <property type="entry name" value="PEBP"/>
</dbReference>
<dbReference type="NCBIfam" id="TIGR00481">
    <property type="entry name" value="YbhB/YbcL family Raf kinase inhibitor-like protein"/>
    <property type="match status" value="1"/>
</dbReference>
<dbReference type="SUPFAM" id="SSF49777">
    <property type="entry name" value="PEBP-like"/>
    <property type="match status" value="1"/>
</dbReference>
<dbReference type="Pfam" id="PF01161">
    <property type="entry name" value="PBP"/>
    <property type="match status" value="1"/>
</dbReference>
<sequence>MLPEATSKDGGNTPPVLEWEDVPAGTAEIALVCEDPDAPGGTFLHWLVTGIPPNATRIGGGEFPEGATQARNDFGHHRWDGPRPPAGDDAHRYLFRLYAASEPLHLDAESTSDDLRDSLRGRELAHGQLVGRYRR</sequence>
<gene>
    <name evidence="3" type="ORF">GCM10010470_33160</name>
</gene>
<dbReference type="Proteomes" id="UP001500979">
    <property type="component" value="Unassembled WGS sequence"/>
</dbReference>
<feature type="region of interest" description="Disordered" evidence="2">
    <location>
        <begin position="57"/>
        <end position="85"/>
    </location>
</feature>
<keyword evidence="3" id="KW-0649">Protein kinase inhibitor</keyword>
<evidence type="ECO:0000256" key="1">
    <source>
        <dbReference type="ARBA" id="ARBA00007120"/>
    </source>
</evidence>
<feature type="compositionally biased region" description="Basic and acidic residues" evidence="2">
    <location>
        <begin position="73"/>
        <end position="85"/>
    </location>
</feature>
<dbReference type="EMBL" id="BAAAUX010000014">
    <property type="protein sequence ID" value="GAA2795503.1"/>
    <property type="molecule type" value="Genomic_DNA"/>
</dbReference>
<keyword evidence="4" id="KW-1185">Reference proteome</keyword>
<dbReference type="InterPro" id="IPR005247">
    <property type="entry name" value="YbhB_YbcL/LppC-like"/>
</dbReference>
<comment type="similarity">
    <text evidence="1">Belongs to the UPF0098 family.</text>
</comment>
<proteinExistence type="inferred from homology"/>
<evidence type="ECO:0000256" key="2">
    <source>
        <dbReference type="SAM" id="MobiDB-lite"/>
    </source>
</evidence>